<organism evidence="2 3">
    <name type="scientific">Polynucleobacter aenigmaticus</name>
    <dbReference type="NCBI Taxonomy" id="1743164"/>
    <lineage>
        <taxon>Bacteria</taxon>
        <taxon>Pseudomonadati</taxon>
        <taxon>Pseudomonadota</taxon>
        <taxon>Betaproteobacteria</taxon>
        <taxon>Burkholderiales</taxon>
        <taxon>Burkholderiaceae</taxon>
        <taxon>Polynucleobacter</taxon>
    </lineage>
</organism>
<dbReference type="Pfam" id="PF08770">
    <property type="entry name" value="SoxZ"/>
    <property type="match status" value="1"/>
</dbReference>
<proteinExistence type="predicted"/>
<dbReference type="AlphaFoldDB" id="A0A254PXM4"/>
<feature type="domain" description="Sulphur oxidation protein SoxZ" evidence="1">
    <location>
        <begin position="13"/>
        <end position="100"/>
    </location>
</feature>
<evidence type="ECO:0000313" key="2">
    <source>
        <dbReference type="EMBL" id="OWS71293.1"/>
    </source>
</evidence>
<name>A0A254PXM4_9BURK</name>
<dbReference type="InterPro" id="IPR014880">
    <property type="entry name" value="SoxZ_dom"/>
</dbReference>
<dbReference type="SUPFAM" id="SSF81296">
    <property type="entry name" value="E set domains"/>
    <property type="match status" value="1"/>
</dbReference>
<keyword evidence="3" id="KW-1185">Reference proteome</keyword>
<accession>A0A254PXM4</accession>
<protein>
    <submittedName>
        <fullName evidence="2">Thiosulfate oxidation carrier complex protein SoxZ</fullName>
    </submittedName>
</protein>
<dbReference type="Gene3D" id="2.60.40.10">
    <property type="entry name" value="Immunoglobulins"/>
    <property type="match status" value="1"/>
</dbReference>
<dbReference type="InterPro" id="IPR014756">
    <property type="entry name" value="Ig_E-set"/>
</dbReference>
<evidence type="ECO:0000259" key="1">
    <source>
        <dbReference type="Pfam" id="PF08770"/>
    </source>
</evidence>
<dbReference type="RefSeq" id="WP_088527705.1">
    <property type="nucleotide sequence ID" value="NZ_NGUO01000011.1"/>
</dbReference>
<reference evidence="2 3" key="1">
    <citation type="submission" date="2017-05" db="EMBL/GenBank/DDBJ databases">
        <title>Polynucleobacter sp. MWH-K35W1 isolated from the permanently anoxic monimolimnion of a meromictic lake.</title>
        <authorList>
            <person name="Hahn M.W."/>
        </authorList>
    </citation>
    <scope>NUCLEOTIDE SEQUENCE [LARGE SCALE GENOMIC DNA]</scope>
    <source>
        <strain evidence="2 3">MWH-K35W1</strain>
    </source>
</reference>
<evidence type="ECO:0000313" key="3">
    <source>
        <dbReference type="Proteomes" id="UP000198104"/>
    </source>
</evidence>
<dbReference type="InterPro" id="IPR013783">
    <property type="entry name" value="Ig-like_fold"/>
</dbReference>
<dbReference type="OrthoDB" id="9795530at2"/>
<gene>
    <name evidence="2" type="ORF">CBI30_07555</name>
</gene>
<dbReference type="EMBL" id="NGUO01000011">
    <property type="protein sequence ID" value="OWS71293.1"/>
    <property type="molecule type" value="Genomic_DNA"/>
</dbReference>
<comment type="caution">
    <text evidence="2">The sequence shown here is derived from an EMBL/GenBank/DDBJ whole genome shotgun (WGS) entry which is preliminary data.</text>
</comment>
<dbReference type="Proteomes" id="UP000198104">
    <property type="component" value="Unassembled WGS sequence"/>
</dbReference>
<sequence length="109" mass="12150">MSKTSRTGLTAPANAKKDSIIEIRAIAQHDMETGFRYTEDGKRIPRDIIRLFTCRYNDEEVFKADFYPGIGANPLIIFTTIAVASGTIECKWTGDDGYEAINQVKITVS</sequence>